<gene>
    <name evidence="2" type="ORF">SAMN04487788_1197</name>
</gene>
<evidence type="ECO:0000313" key="2">
    <source>
        <dbReference type="EMBL" id="SDO84589.1"/>
    </source>
</evidence>
<keyword evidence="1" id="KW-0472">Membrane</keyword>
<name>A0A1H0MVU7_MICTS</name>
<evidence type="ECO:0000313" key="3">
    <source>
        <dbReference type="Proteomes" id="UP000186456"/>
    </source>
</evidence>
<keyword evidence="1" id="KW-1133">Transmembrane helix</keyword>
<proteinExistence type="predicted"/>
<sequence>MSDLLFVPTAVADDGVGVTVEITPLPTATCTVDCSPPPGAGPGSPGGGLPVTGGEIASVLLAVALVAAGLTATIWGRWRRPTADRS</sequence>
<reference evidence="2 3" key="1">
    <citation type="submission" date="2016-10" db="EMBL/GenBank/DDBJ databases">
        <authorList>
            <person name="de Groot N.N."/>
        </authorList>
    </citation>
    <scope>NUCLEOTIDE SEQUENCE [LARGE SCALE GENOMIC DNA]</scope>
    <source>
        <strain evidence="2 3">StLB037</strain>
    </source>
</reference>
<dbReference type="EMBL" id="FNJN01000002">
    <property type="protein sequence ID" value="SDO84589.1"/>
    <property type="molecule type" value="Genomic_DNA"/>
</dbReference>
<protein>
    <recommendedName>
        <fullName evidence="4">Gram-positive cocci surface proteins LPxTG domain-containing protein</fullName>
    </recommendedName>
</protein>
<organism evidence="2 3">
    <name type="scientific">Microbacterium testaceum (strain StLB037)</name>
    <dbReference type="NCBI Taxonomy" id="979556"/>
    <lineage>
        <taxon>Bacteria</taxon>
        <taxon>Bacillati</taxon>
        <taxon>Actinomycetota</taxon>
        <taxon>Actinomycetes</taxon>
        <taxon>Micrococcales</taxon>
        <taxon>Microbacteriaceae</taxon>
        <taxon>Microbacterium</taxon>
    </lineage>
</organism>
<accession>A0A1H0MVU7</accession>
<dbReference type="AlphaFoldDB" id="A0A1H0MVU7"/>
<feature type="transmembrane region" description="Helical" evidence="1">
    <location>
        <begin position="56"/>
        <end position="76"/>
    </location>
</feature>
<keyword evidence="1" id="KW-0812">Transmembrane</keyword>
<dbReference type="Proteomes" id="UP000186456">
    <property type="component" value="Unassembled WGS sequence"/>
</dbReference>
<dbReference type="RefSeq" id="WP_074694751.1">
    <property type="nucleotide sequence ID" value="NZ_FNJN01000002.1"/>
</dbReference>
<evidence type="ECO:0000256" key="1">
    <source>
        <dbReference type="SAM" id="Phobius"/>
    </source>
</evidence>
<evidence type="ECO:0008006" key="4">
    <source>
        <dbReference type="Google" id="ProtNLM"/>
    </source>
</evidence>